<sequence length="273" mass="31179">MPEVQILRIVLAGCPEDFPHHQFPPDRHEQELAQATHQDRRLRHVSRREAQNFLCSQPKYKCTFDDPAEFCDKYPAKCPGLDPYILTVDKWTLLMNFHHFFQLITLDQIIDKKYDWRSSLAEAHNDTVIKLCIDKLEEKSRMCKKPYRRVPVIDAKENPMCVTPLILCPGASPGHPGRGVRGLHGSRAAPDDDPRPPDACQPLLPGILPGGRGPLQGVRLHDSQGAAATSVRHKVPRLLERMAGKQRHRATEPFDVRRTLQVEKTSRNEQVYR</sequence>
<dbReference type="Proteomes" id="UP001054945">
    <property type="component" value="Unassembled WGS sequence"/>
</dbReference>
<gene>
    <name evidence="2" type="primary">AVEN_134275_1</name>
    <name evidence="2" type="ORF">CEXT_527641</name>
</gene>
<proteinExistence type="predicted"/>
<dbReference type="EMBL" id="BPLR01021001">
    <property type="protein sequence ID" value="GIX84784.1"/>
    <property type="molecule type" value="Genomic_DNA"/>
</dbReference>
<accession>A0AAV4NKA8</accession>
<name>A0AAV4NKA8_CAEEX</name>
<evidence type="ECO:0000313" key="3">
    <source>
        <dbReference type="Proteomes" id="UP001054945"/>
    </source>
</evidence>
<protein>
    <submittedName>
        <fullName evidence="2">Uncharacterized protein</fullName>
    </submittedName>
</protein>
<feature type="region of interest" description="Disordered" evidence="1">
    <location>
        <begin position="176"/>
        <end position="230"/>
    </location>
</feature>
<reference evidence="2 3" key="1">
    <citation type="submission" date="2021-06" db="EMBL/GenBank/DDBJ databases">
        <title>Caerostris extrusa draft genome.</title>
        <authorList>
            <person name="Kono N."/>
            <person name="Arakawa K."/>
        </authorList>
    </citation>
    <scope>NUCLEOTIDE SEQUENCE [LARGE SCALE GENOMIC DNA]</scope>
</reference>
<dbReference type="AlphaFoldDB" id="A0AAV4NKA8"/>
<keyword evidence="3" id="KW-1185">Reference proteome</keyword>
<evidence type="ECO:0000313" key="2">
    <source>
        <dbReference type="EMBL" id="GIX84784.1"/>
    </source>
</evidence>
<comment type="caution">
    <text evidence="2">The sequence shown here is derived from an EMBL/GenBank/DDBJ whole genome shotgun (WGS) entry which is preliminary data.</text>
</comment>
<evidence type="ECO:0000256" key="1">
    <source>
        <dbReference type="SAM" id="MobiDB-lite"/>
    </source>
</evidence>
<feature type="region of interest" description="Disordered" evidence="1">
    <location>
        <begin position="244"/>
        <end position="273"/>
    </location>
</feature>
<organism evidence="2 3">
    <name type="scientific">Caerostris extrusa</name>
    <name type="common">Bark spider</name>
    <name type="synonym">Caerostris bankana</name>
    <dbReference type="NCBI Taxonomy" id="172846"/>
    <lineage>
        <taxon>Eukaryota</taxon>
        <taxon>Metazoa</taxon>
        <taxon>Ecdysozoa</taxon>
        <taxon>Arthropoda</taxon>
        <taxon>Chelicerata</taxon>
        <taxon>Arachnida</taxon>
        <taxon>Araneae</taxon>
        <taxon>Araneomorphae</taxon>
        <taxon>Entelegynae</taxon>
        <taxon>Araneoidea</taxon>
        <taxon>Araneidae</taxon>
        <taxon>Caerostris</taxon>
    </lineage>
</organism>